<sequence length="68" mass="8071">MGRSTMSRRRFKGRERPEKRVRRVEELDQMGRWDMLRVRSRGVRVEKSRSLEAKGPDQGQMNQIGRVG</sequence>
<keyword evidence="3" id="KW-1185">Reference proteome</keyword>
<dbReference type="EMBL" id="FQNC01000015">
    <property type="protein sequence ID" value="SGY17834.1"/>
    <property type="molecule type" value="Genomic_DNA"/>
</dbReference>
<feature type="compositionally biased region" description="Basic residues" evidence="1">
    <location>
        <begin position="1"/>
        <end position="13"/>
    </location>
</feature>
<feature type="region of interest" description="Disordered" evidence="1">
    <location>
        <begin position="1"/>
        <end position="22"/>
    </location>
</feature>
<gene>
    <name evidence="2" type="primary">BQ5605_C015g07908</name>
    <name evidence="2" type="ORF">BQ5605_C015G07908</name>
</gene>
<accession>A0A2X0LX57</accession>
<organism evidence="2 3">
    <name type="scientific">Microbotryum silenes-dioicae</name>
    <dbReference type="NCBI Taxonomy" id="796604"/>
    <lineage>
        <taxon>Eukaryota</taxon>
        <taxon>Fungi</taxon>
        <taxon>Dikarya</taxon>
        <taxon>Basidiomycota</taxon>
        <taxon>Pucciniomycotina</taxon>
        <taxon>Microbotryomycetes</taxon>
        <taxon>Microbotryales</taxon>
        <taxon>Microbotryaceae</taxon>
        <taxon>Microbotryum</taxon>
    </lineage>
</organism>
<dbReference type="Proteomes" id="UP000249464">
    <property type="component" value="Unassembled WGS sequence"/>
</dbReference>
<name>A0A2X0LX57_9BASI</name>
<protein>
    <submittedName>
        <fullName evidence="2">BQ5605_C015g07908 protein</fullName>
    </submittedName>
</protein>
<proteinExistence type="predicted"/>
<feature type="compositionally biased region" description="Basic and acidic residues" evidence="1">
    <location>
        <begin position="43"/>
        <end position="55"/>
    </location>
</feature>
<dbReference type="AlphaFoldDB" id="A0A2X0LX57"/>
<evidence type="ECO:0000256" key="1">
    <source>
        <dbReference type="SAM" id="MobiDB-lite"/>
    </source>
</evidence>
<evidence type="ECO:0000313" key="2">
    <source>
        <dbReference type="EMBL" id="SGY17834.1"/>
    </source>
</evidence>
<feature type="region of interest" description="Disordered" evidence="1">
    <location>
        <begin position="43"/>
        <end position="68"/>
    </location>
</feature>
<reference evidence="2 3" key="1">
    <citation type="submission" date="2016-11" db="EMBL/GenBank/DDBJ databases">
        <authorList>
            <person name="Jaros S."/>
            <person name="Januszkiewicz K."/>
            <person name="Wedrychowicz H."/>
        </authorList>
    </citation>
    <scope>NUCLEOTIDE SEQUENCE [LARGE SCALE GENOMIC DNA]</scope>
</reference>
<evidence type="ECO:0000313" key="3">
    <source>
        <dbReference type="Proteomes" id="UP000249464"/>
    </source>
</evidence>
<feature type="compositionally biased region" description="Polar residues" evidence="1">
    <location>
        <begin position="59"/>
        <end position="68"/>
    </location>
</feature>